<proteinExistence type="predicted"/>
<dbReference type="InterPro" id="IPR017853">
    <property type="entry name" value="GH"/>
</dbReference>
<name>A0A955KYM7_9BACT</name>
<dbReference type="PROSITE" id="PS00659">
    <property type="entry name" value="GLYCOSYL_HYDROL_F5"/>
    <property type="match status" value="1"/>
</dbReference>
<reference evidence="4" key="2">
    <citation type="journal article" date="2021" name="Microbiome">
        <title>Successional dynamics and alternative stable states in a saline activated sludge microbial community over 9 years.</title>
        <authorList>
            <person name="Wang Y."/>
            <person name="Ye J."/>
            <person name="Ju F."/>
            <person name="Liu L."/>
            <person name="Boyd J.A."/>
            <person name="Deng Y."/>
            <person name="Parks D.H."/>
            <person name="Jiang X."/>
            <person name="Yin X."/>
            <person name="Woodcroft B.J."/>
            <person name="Tyson G.W."/>
            <person name="Hugenholtz P."/>
            <person name="Polz M.F."/>
            <person name="Zhang T."/>
        </authorList>
    </citation>
    <scope>NUCLEOTIDE SEQUENCE</scope>
    <source>
        <strain evidence="4">HKST-UBA12</strain>
    </source>
</reference>
<comment type="caution">
    <text evidence="4">The sequence shown here is derived from an EMBL/GenBank/DDBJ whole genome shotgun (WGS) entry which is preliminary data.</text>
</comment>
<protein>
    <submittedName>
        <fullName evidence="4">Cellulase family glycosylhydrolase</fullName>
    </submittedName>
</protein>
<dbReference type="GO" id="GO:0000272">
    <property type="term" value="P:polysaccharide catabolic process"/>
    <property type="evidence" value="ECO:0007669"/>
    <property type="project" value="InterPro"/>
</dbReference>
<evidence type="ECO:0000259" key="3">
    <source>
        <dbReference type="Pfam" id="PF00150"/>
    </source>
</evidence>
<sequence>MAKSPQKTYQLTGLPERMVIMGLLLLVFAVATVQLVKDLNQVDWSRVVAALPAIEEANKLAAAKPADPVTKLSLISDNYSRCQNKLGQMLYEAHKDTVLDKNQVNLELYKFYLTGARYVMIKIYDYNETAKQAVILVSQQAYKNHLVPILYMMSENGTTVDQNIKNTVSFLRAIDEATDALKFIATTSPNSYMNDDNRQVDAVQISIGVAKDLMEFPDIATTTPEMWVDRLSENDRVETLHNLGLGDDGALVPFDYMLLSYQNRDYEYSQGSSDYAMRAYTEFSEPYPNKPDLGKQVFPAKQWLRDENNQVFRQHMQAIIVGFGPPTYKPDEGKLSADPVGQLGYDFGSFSDDPDIAAVIFQGNSESTLNLSSQDLAKINKFGTNCKYDIEVSDFSYPTSAKAAACEVRQSAESPAQADTSTWTKVVCDNVGQPTGTCYAAIYYTVQVGLPIRSFGSNSAIGTETNPYMPVSAYIAYQNGINSLDALNQYAGKLTSTNGQTYTVPWLGNAIYNSSELLRTRFSGGFDPFINGELRYNDSAVAGERIAELNDAYSRDQAAEYDYTSNTTWCYDPSSGLDGRKIVTLDEYALYDGKNFCLDKSQIELIDSLAQYDPIKYAGRQTEVNACNSEVYRVKRDPQNMIYGSEQVLNKEEWFSTKSELCYNAWRGEGNLIDQGINCTASSVPITALNPTAGDCRCQENPGLFASKYNIQNGLCTLTTAQQNSCIQYNSGADSYASASVRLQPQQKLPGADGISSVPKYDIEGAYAALAAVYKNVQDAMSRRGLKIIFNEKLGWESEVILRAYRDTAGEDAQINYGRTNNMLDQFTRNYPSLSAAIAAERGEQSSGSSTFSNSNPKSASSKVCGINIDPGNAGGYPTGGAALSGIGWARLVYKESDAGKMDQYIQELNKAGVNVLLVLNQETYWGDGTNNWNQGDMGAYANAFAAKAAEIAKKYQGQVLAYEIWNEPDGVGEAFAHLEPSQLNTIASSAISAINSADLDAFVVVGGLLGGEGGVVNYIKGMPDAMSKADAISVHPYTKGADDSLGNYLRTILAAKQTVWITEFSWEGSPMSGDPAGYVTSFYDYLATNFSSSVPVAVLYAWSDAMQSDRGNFGIVDASGNPKQPVFDTFYEKGCGAVAPLSSEGSSSGASFSIPGTYMTNLNLYPAEGRNYDVYNEYYQMLGVIDELMRINDVYLNDDFFETGAIQSNGTVFSEDAAETYVGLYGCDSQAYKLALANLVAAGVPLPSLNCIGLVSDHDPVGDFLCEKGYAADNLCSMQCVGKNVVPKDLGTANNPSCPLHGDKCYQDPLGSYTHYCSGAGEVAFDLYTGADETVYVPEDGKVVYAEGLEQYNCTQKTGVALTQETLIKYNESRKVGDAAAIVQIIRNRGSYDDLQSSGGAIGFLGNSGVYYRMRHIDLTTEEAAKLQGAELTGGQPLQVDGRTISLYHVPDEIYTPCWLGAHLHTWAKVGVTDLTGYGGESDGQYVNPYELYTGVLGCGSTAGSACKVGPG</sequence>
<dbReference type="Pfam" id="PF00150">
    <property type="entry name" value="Cellulase"/>
    <property type="match status" value="1"/>
</dbReference>
<feature type="domain" description="Glycoside hydrolase family 5" evidence="3">
    <location>
        <begin position="894"/>
        <end position="1067"/>
    </location>
</feature>
<evidence type="ECO:0000313" key="4">
    <source>
        <dbReference type="EMBL" id="MCA9378917.1"/>
    </source>
</evidence>
<organism evidence="4 5">
    <name type="scientific">Candidatus Dojkabacteria bacterium</name>
    <dbReference type="NCBI Taxonomy" id="2099670"/>
    <lineage>
        <taxon>Bacteria</taxon>
        <taxon>Candidatus Dojkabacteria</taxon>
    </lineage>
</organism>
<gene>
    <name evidence="4" type="ORF">KC640_00670</name>
</gene>
<feature type="non-terminal residue" evidence="4">
    <location>
        <position position="1513"/>
    </location>
</feature>
<dbReference type="Gene3D" id="3.20.20.80">
    <property type="entry name" value="Glycosidases"/>
    <property type="match status" value="1"/>
</dbReference>
<dbReference type="InterPro" id="IPR051923">
    <property type="entry name" value="Glycosyl_Hydrolase_39"/>
</dbReference>
<dbReference type="InterPro" id="IPR001547">
    <property type="entry name" value="Glyco_hydro_5"/>
</dbReference>
<dbReference type="InterPro" id="IPR018087">
    <property type="entry name" value="Glyco_hydro_5_CS"/>
</dbReference>
<keyword evidence="1" id="KW-0378">Hydrolase</keyword>
<keyword evidence="2" id="KW-0326">Glycosidase</keyword>
<dbReference type="PANTHER" id="PTHR12631">
    <property type="entry name" value="ALPHA-L-IDURONIDASE"/>
    <property type="match status" value="1"/>
</dbReference>
<evidence type="ECO:0000256" key="2">
    <source>
        <dbReference type="ARBA" id="ARBA00023295"/>
    </source>
</evidence>
<dbReference type="SUPFAM" id="SSF51445">
    <property type="entry name" value="(Trans)glycosidases"/>
    <property type="match status" value="1"/>
</dbReference>
<reference evidence="4" key="1">
    <citation type="submission" date="2020-04" db="EMBL/GenBank/DDBJ databases">
        <authorList>
            <person name="Zhang T."/>
        </authorList>
    </citation>
    <scope>NUCLEOTIDE SEQUENCE</scope>
    <source>
        <strain evidence="4">HKST-UBA12</strain>
    </source>
</reference>
<dbReference type="GO" id="GO:0004553">
    <property type="term" value="F:hydrolase activity, hydrolyzing O-glycosyl compounds"/>
    <property type="evidence" value="ECO:0007669"/>
    <property type="project" value="InterPro"/>
</dbReference>
<accession>A0A955KYM7</accession>
<dbReference type="EMBL" id="JAGQLI010000033">
    <property type="protein sequence ID" value="MCA9378917.1"/>
    <property type="molecule type" value="Genomic_DNA"/>
</dbReference>
<dbReference type="PANTHER" id="PTHR12631:SF10">
    <property type="entry name" value="BETA-XYLOSIDASE-LIKE PROTEIN-RELATED"/>
    <property type="match status" value="1"/>
</dbReference>
<evidence type="ECO:0000256" key="1">
    <source>
        <dbReference type="ARBA" id="ARBA00022801"/>
    </source>
</evidence>
<evidence type="ECO:0000313" key="5">
    <source>
        <dbReference type="Proteomes" id="UP000760819"/>
    </source>
</evidence>
<dbReference type="Proteomes" id="UP000760819">
    <property type="component" value="Unassembled WGS sequence"/>
</dbReference>